<evidence type="ECO:0000313" key="3">
    <source>
        <dbReference type="Proteomes" id="UP000053144"/>
    </source>
</evidence>
<evidence type="ECO:0000256" key="1">
    <source>
        <dbReference type="SAM" id="MobiDB-lite"/>
    </source>
</evidence>
<dbReference type="Proteomes" id="UP000053144">
    <property type="component" value="Chromosome 1"/>
</dbReference>
<reference evidence="3" key="1">
    <citation type="journal article" date="2015" name="Proc. Natl. Acad. Sci. U.S.A.">
        <title>Genome sequencing of adzuki bean (Vigna angularis) provides insight into high starch and low fat accumulation and domestication.</title>
        <authorList>
            <person name="Yang K."/>
            <person name="Tian Z."/>
            <person name="Chen C."/>
            <person name="Luo L."/>
            <person name="Zhao B."/>
            <person name="Wang Z."/>
            <person name="Yu L."/>
            <person name="Li Y."/>
            <person name="Sun Y."/>
            <person name="Li W."/>
            <person name="Chen Y."/>
            <person name="Li Y."/>
            <person name="Zhang Y."/>
            <person name="Ai D."/>
            <person name="Zhao J."/>
            <person name="Shang C."/>
            <person name="Ma Y."/>
            <person name="Wu B."/>
            <person name="Wang M."/>
            <person name="Gao L."/>
            <person name="Sun D."/>
            <person name="Zhang P."/>
            <person name="Guo F."/>
            <person name="Wang W."/>
            <person name="Li Y."/>
            <person name="Wang J."/>
            <person name="Varshney R.K."/>
            <person name="Wang J."/>
            <person name="Ling H.Q."/>
            <person name="Wan P."/>
        </authorList>
    </citation>
    <scope>NUCLEOTIDE SEQUENCE</scope>
    <source>
        <strain evidence="3">cv. Jingnong 6</strain>
    </source>
</reference>
<dbReference type="AlphaFoldDB" id="A0A0L9TPJ3"/>
<feature type="region of interest" description="Disordered" evidence="1">
    <location>
        <begin position="123"/>
        <end position="176"/>
    </location>
</feature>
<dbReference type="OMA" id="QQDYLIG"/>
<name>A0A0L9TPJ3_PHAAN</name>
<feature type="compositionally biased region" description="Polar residues" evidence="1">
    <location>
        <begin position="139"/>
        <end position="159"/>
    </location>
</feature>
<dbReference type="Gramene" id="KOM32079">
    <property type="protein sequence ID" value="KOM32079"/>
    <property type="gene ID" value="LR48_Vigan01g163500"/>
</dbReference>
<dbReference type="EMBL" id="CM003371">
    <property type="protein sequence ID" value="KOM32079.1"/>
    <property type="molecule type" value="Genomic_DNA"/>
</dbReference>
<evidence type="ECO:0000313" key="2">
    <source>
        <dbReference type="EMBL" id="KOM32079.1"/>
    </source>
</evidence>
<organism evidence="2 3">
    <name type="scientific">Phaseolus angularis</name>
    <name type="common">Azuki bean</name>
    <name type="synonym">Vigna angularis</name>
    <dbReference type="NCBI Taxonomy" id="3914"/>
    <lineage>
        <taxon>Eukaryota</taxon>
        <taxon>Viridiplantae</taxon>
        <taxon>Streptophyta</taxon>
        <taxon>Embryophyta</taxon>
        <taxon>Tracheophyta</taxon>
        <taxon>Spermatophyta</taxon>
        <taxon>Magnoliopsida</taxon>
        <taxon>eudicotyledons</taxon>
        <taxon>Gunneridae</taxon>
        <taxon>Pentapetalae</taxon>
        <taxon>rosids</taxon>
        <taxon>fabids</taxon>
        <taxon>Fabales</taxon>
        <taxon>Fabaceae</taxon>
        <taxon>Papilionoideae</taxon>
        <taxon>50 kb inversion clade</taxon>
        <taxon>NPAAA clade</taxon>
        <taxon>indigoferoid/millettioid clade</taxon>
        <taxon>Phaseoleae</taxon>
        <taxon>Vigna</taxon>
    </lineage>
</organism>
<gene>
    <name evidence="2" type="ORF">LR48_Vigan01g163500</name>
</gene>
<protein>
    <recommendedName>
        <fullName evidence="4">Retrotransposon gag domain-containing protein</fullName>
    </recommendedName>
</protein>
<evidence type="ECO:0008006" key="4">
    <source>
        <dbReference type="Google" id="ProtNLM"/>
    </source>
</evidence>
<proteinExistence type="predicted"/>
<sequence length="198" mass="21913">MVGNLQSESHVGGFQRGCCPQISANNASKPFEILIGLRQKGLVGEYIEQFEQYAGFLKGIQQDYLIGIFLNGLKEDIKAEVKLYEPKNLAELMMKAQMVEQKVRVASKGGSFTVQRQNTTYRQLPSTRSYSKEGESSVGFPNSTRGSGESCGSVSTVNISPAGPQQRGAPFRKLSQEELQDKIKKGLCFRYDEKFGPN</sequence>
<accession>A0A0L9TPJ3</accession>